<keyword evidence="3 6" id="KW-1133">Transmembrane helix</keyword>
<dbReference type="Proteomes" id="UP000196138">
    <property type="component" value="Chromosome"/>
</dbReference>
<feature type="compositionally biased region" description="Low complexity" evidence="5">
    <location>
        <begin position="375"/>
        <end position="388"/>
    </location>
</feature>
<sequence length="525" mass="57061">MRTVLWILGLFAAAVAAALVAVSNDGTVSIFLPHRRIDLSLNLALLVLVLSFALVHAALNALTKLFELPAQSRQWRSLQRERGAHAALLDAWIYWRAGRYVRAREAARVALAREQSLRDAGESLHHGAAMQALAHTLLAESAYALREPQEREAQLQQGLAVSRDSGSTHLLTETQHGLQLRAAQWALIERDPERAQRLVHDMGRGARRRTAALRVLAQAAEMAGRPLEAFELTRLLRKHGDLSDAASLRLLLPLAEAAAAQTTSLKVLRAIWQQLADWQGERDEGGERERASADDAEAQAEAGAKAETEAEDWRLRMATGLRLTRRALALAAGSSASQPGSPSASPSASQSASQSANTAANLSMPSPSAHADLRPSASQGASQASPNSPTHPAQAQADAWLHQLWDSAMRDPSRLSATLWEDLVDTLEALLVARHGRPEEQVWLTRIEAAHGAAPQEAGLQYLAGMVALSRSAWDDARKRLALAARGLPSPRLQRRAWRALARLAESQDRTDEARLAWQQAAMVD</sequence>
<dbReference type="EMBL" id="CP021455">
    <property type="protein sequence ID" value="ARU05251.1"/>
    <property type="molecule type" value="Genomic_DNA"/>
</dbReference>
<feature type="domain" description="HemY N-terminal" evidence="7">
    <location>
        <begin position="26"/>
        <end position="116"/>
    </location>
</feature>
<dbReference type="InterPro" id="IPR010817">
    <property type="entry name" value="HemY_N"/>
</dbReference>
<reference evidence="8 9" key="1">
    <citation type="submission" date="2017-05" db="EMBL/GenBank/DDBJ databases">
        <authorList>
            <person name="Song R."/>
            <person name="Chenine A.L."/>
            <person name="Ruprecht R.M."/>
        </authorList>
    </citation>
    <scope>NUCLEOTIDE SEQUENCE [LARGE SCALE GENOMIC DNA]</scope>
    <source>
        <strain evidence="8 9">DSM 26136</strain>
    </source>
</reference>
<dbReference type="Pfam" id="PF07219">
    <property type="entry name" value="HemY_N"/>
    <property type="match status" value="1"/>
</dbReference>
<feature type="compositionally biased region" description="Low complexity" evidence="5">
    <location>
        <begin position="332"/>
        <end position="363"/>
    </location>
</feature>
<evidence type="ECO:0000256" key="5">
    <source>
        <dbReference type="SAM" id="MobiDB-lite"/>
    </source>
</evidence>
<dbReference type="RefSeq" id="WP_087281225.1">
    <property type="nucleotide sequence ID" value="NZ_CP021455.1"/>
</dbReference>
<dbReference type="OrthoDB" id="9151794at2"/>
<name>A0A1Y0EPC6_9BURK</name>
<comment type="subcellular location">
    <subcellularLocation>
        <location evidence="1">Membrane</location>
    </subcellularLocation>
</comment>
<evidence type="ECO:0000259" key="7">
    <source>
        <dbReference type="Pfam" id="PF07219"/>
    </source>
</evidence>
<protein>
    <recommendedName>
        <fullName evidence="7">HemY N-terminal domain-containing protein</fullName>
    </recommendedName>
</protein>
<evidence type="ECO:0000256" key="3">
    <source>
        <dbReference type="ARBA" id="ARBA00022989"/>
    </source>
</evidence>
<proteinExistence type="predicted"/>
<feature type="region of interest" description="Disordered" evidence="5">
    <location>
        <begin position="332"/>
        <end position="395"/>
    </location>
</feature>
<keyword evidence="2 6" id="KW-0812">Transmembrane</keyword>
<dbReference type="KEGG" id="cser:CCO03_11685"/>
<organism evidence="8 9">
    <name type="scientific">Comamonas serinivorans</name>
    <dbReference type="NCBI Taxonomy" id="1082851"/>
    <lineage>
        <taxon>Bacteria</taxon>
        <taxon>Pseudomonadati</taxon>
        <taxon>Pseudomonadota</taxon>
        <taxon>Betaproteobacteria</taxon>
        <taxon>Burkholderiales</taxon>
        <taxon>Comamonadaceae</taxon>
        <taxon>Comamonas</taxon>
    </lineage>
</organism>
<feature type="transmembrane region" description="Helical" evidence="6">
    <location>
        <begin position="39"/>
        <end position="63"/>
    </location>
</feature>
<feature type="compositionally biased region" description="Basic and acidic residues" evidence="5">
    <location>
        <begin position="279"/>
        <end position="293"/>
    </location>
</feature>
<keyword evidence="4 6" id="KW-0472">Membrane</keyword>
<gene>
    <name evidence="8" type="ORF">CCO03_11685</name>
</gene>
<feature type="region of interest" description="Disordered" evidence="5">
    <location>
        <begin position="279"/>
        <end position="311"/>
    </location>
</feature>
<evidence type="ECO:0000256" key="2">
    <source>
        <dbReference type="ARBA" id="ARBA00022692"/>
    </source>
</evidence>
<evidence type="ECO:0000256" key="6">
    <source>
        <dbReference type="SAM" id="Phobius"/>
    </source>
</evidence>
<accession>A0A1Y0EPC6</accession>
<dbReference type="AlphaFoldDB" id="A0A1Y0EPC6"/>
<evidence type="ECO:0000256" key="4">
    <source>
        <dbReference type="ARBA" id="ARBA00023136"/>
    </source>
</evidence>
<evidence type="ECO:0000313" key="8">
    <source>
        <dbReference type="EMBL" id="ARU05251.1"/>
    </source>
</evidence>
<evidence type="ECO:0000313" key="9">
    <source>
        <dbReference type="Proteomes" id="UP000196138"/>
    </source>
</evidence>
<dbReference type="GO" id="GO:0016020">
    <property type="term" value="C:membrane"/>
    <property type="evidence" value="ECO:0007669"/>
    <property type="project" value="UniProtKB-SubCell"/>
</dbReference>
<keyword evidence="9" id="KW-1185">Reference proteome</keyword>
<evidence type="ECO:0000256" key="1">
    <source>
        <dbReference type="ARBA" id="ARBA00004370"/>
    </source>
</evidence>